<keyword evidence="2" id="KW-0812">Transmembrane</keyword>
<feature type="transmembrane region" description="Helical" evidence="2">
    <location>
        <begin position="23"/>
        <end position="46"/>
    </location>
</feature>
<dbReference type="EMBL" id="JBHLZP010000028">
    <property type="protein sequence ID" value="MFB9831790.1"/>
    <property type="molecule type" value="Genomic_DNA"/>
</dbReference>
<protein>
    <submittedName>
        <fullName evidence="3">VC0807 family protein</fullName>
    </submittedName>
</protein>
<feature type="transmembrane region" description="Helical" evidence="2">
    <location>
        <begin position="187"/>
        <end position="207"/>
    </location>
</feature>
<sequence length="240" mass="24974">MSERTDEHGAPGGPLPAGNRRAAVVWSVVVNGAVPLLAYLLCRPWLPGDVSALAIAMAVPVAGTLVVFAWRRRMDPIGVIAVLAYGVALVVALLSGGDPFVLKLQEAVVTGPLGLILLVSAAVRRPALLLAVRLANRRAHGPESPGVERRRRHASTVLTAIMGGTLVVHALTLTILALTLTTAQVLAVSRLTGLAVLALGLLLLLWYRGRLQSAASHHTETRGDPPYASSPAGGTGRMSG</sequence>
<proteinExistence type="predicted"/>
<keyword evidence="2" id="KW-1133">Transmembrane helix</keyword>
<evidence type="ECO:0000313" key="4">
    <source>
        <dbReference type="Proteomes" id="UP001589627"/>
    </source>
</evidence>
<feature type="transmembrane region" description="Helical" evidence="2">
    <location>
        <begin position="115"/>
        <end position="135"/>
    </location>
</feature>
<evidence type="ECO:0000313" key="3">
    <source>
        <dbReference type="EMBL" id="MFB9831790.1"/>
    </source>
</evidence>
<evidence type="ECO:0000256" key="1">
    <source>
        <dbReference type="SAM" id="MobiDB-lite"/>
    </source>
</evidence>
<keyword evidence="2" id="KW-0472">Membrane</keyword>
<dbReference type="RefSeq" id="WP_378196588.1">
    <property type="nucleotide sequence ID" value="NZ_JBHLZP010000028.1"/>
</dbReference>
<dbReference type="NCBIfam" id="NF041646">
    <property type="entry name" value="VC0807_fam"/>
    <property type="match status" value="1"/>
</dbReference>
<evidence type="ECO:0000256" key="2">
    <source>
        <dbReference type="SAM" id="Phobius"/>
    </source>
</evidence>
<dbReference type="Proteomes" id="UP001589627">
    <property type="component" value="Unassembled WGS sequence"/>
</dbReference>
<reference evidence="3 4" key="1">
    <citation type="submission" date="2024-09" db="EMBL/GenBank/DDBJ databases">
        <authorList>
            <person name="Sun Q."/>
            <person name="Mori K."/>
        </authorList>
    </citation>
    <scope>NUCLEOTIDE SEQUENCE [LARGE SCALE GENOMIC DNA]</scope>
    <source>
        <strain evidence="3 4">TBRC 0563</strain>
    </source>
</reference>
<feature type="transmembrane region" description="Helical" evidence="2">
    <location>
        <begin position="52"/>
        <end position="70"/>
    </location>
</feature>
<feature type="transmembrane region" description="Helical" evidence="2">
    <location>
        <begin position="156"/>
        <end position="181"/>
    </location>
</feature>
<accession>A0ABV5Y9T6</accession>
<organism evidence="3 4">
    <name type="scientific">Actinoallomurus acaciae</name>
    <dbReference type="NCBI Taxonomy" id="502577"/>
    <lineage>
        <taxon>Bacteria</taxon>
        <taxon>Bacillati</taxon>
        <taxon>Actinomycetota</taxon>
        <taxon>Actinomycetes</taxon>
        <taxon>Streptosporangiales</taxon>
        <taxon>Thermomonosporaceae</taxon>
        <taxon>Actinoallomurus</taxon>
    </lineage>
</organism>
<feature type="region of interest" description="Disordered" evidence="1">
    <location>
        <begin position="217"/>
        <end position="240"/>
    </location>
</feature>
<feature type="transmembrane region" description="Helical" evidence="2">
    <location>
        <begin position="77"/>
        <end position="95"/>
    </location>
</feature>
<keyword evidence="4" id="KW-1185">Reference proteome</keyword>
<comment type="caution">
    <text evidence="3">The sequence shown here is derived from an EMBL/GenBank/DDBJ whole genome shotgun (WGS) entry which is preliminary data.</text>
</comment>
<gene>
    <name evidence="3" type="ORF">ACFFNX_06265</name>
</gene>
<name>A0ABV5Y9T6_9ACTN</name>